<keyword evidence="2" id="KW-1185">Reference proteome</keyword>
<dbReference type="Proteomes" id="UP001597453">
    <property type="component" value="Unassembled WGS sequence"/>
</dbReference>
<evidence type="ECO:0000313" key="1">
    <source>
        <dbReference type="EMBL" id="MFD2674991.1"/>
    </source>
</evidence>
<reference evidence="2" key="1">
    <citation type="journal article" date="2019" name="Int. J. Syst. Evol. Microbiol.">
        <title>The Global Catalogue of Microorganisms (GCM) 10K type strain sequencing project: providing services to taxonomists for standard genome sequencing and annotation.</title>
        <authorList>
            <consortium name="The Broad Institute Genomics Platform"/>
            <consortium name="The Broad Institute Genome Sequencing Center for Infectious Disease"/>
            <person name="Wu L."/>
            <person name="Ma J."/>
        </authorList>
    </citation>
    <scope>NUCLEOTIDE SEQUENCE [LARGE SCALE GENOMIC DNA]</scope>
    <source>
        <strain evidence="2">TISTR 1511</strain>
    </source>
</reference>
<gene>
    <name evidence="1" type="ORF">ACFSUQ_06745</name>
</gene>
<dbReference type="EMBL" id="JBHUNF010000004">
    <property type="protein sequence ID" value="MFD2674991.1"/>
    <property type="molecule type" value="Genomic_DNA"/>
</dbReference>
<evidence type="ECO:0000313" key="2">
    <source>
        <dbReference type="Proteomes" id="UP001597453"/>
    </source>
</evidence>
<comment type="caution">
    <text evidence="1">The sequence shown here is derived from an EMBL/GenBank/DDBJ whole genome shotgun (WGS) entry which is preliminary data.</text>
</comment>
<sequence>MITAALNEVRDALKRAGITSHADPKRVPIPGAWLNASEVRTDTLDGSCRVRVDVHLVVRDQSATGAIRDLEALLLAAMAVIEPDGEIETAEVLQTDRYALPCFVFPVFVTTSREV</sequence>
<name>A0ABW5RK90_9MICO</name>
<organism evidence="1 2">
    <name type="scientific">Gulosibacter bifidus</name>
    <dbReference type="NCBI Taxonomy" id="272239"/>
    <lineage>
        <taxon>Bacteria</taxon>
        <taxon>Bacillati</taxon>
        <taxon>Actinomycetota</taxon>
        <taxon>Actinomycetes</taxon>
        <taxon>Micrococcales</taxon>
        <taxon>Microbacteriaceae</taxon>
        <taxon>Gulosibacter</taxon>
    </lineage>
</organism>
<proteinExistence type="predicted"/>
<protein>
    <submittedName>
        <fullName evidence="1">Uncharacterized protein</fullName>
    </submittedName>
</protein>
<dbReference type="RefSeq" id="WP_066057118.1">
    <property type="nucleotide sequence ID" value="NZ_JBHUNF010000004.1"/>
</dbReference>
<accession>A0ABW5RK90</accession>